<keyword evidence="1" id="KW-0472">Membrane</keyword>
<feature type="transmembrane region" description="Helical" evidence="1">
    <location>
        <begin position="46"/>
        <end position="65"/>
    </location>
</feature>
<comment type="caution">
    <text evidence="2">The sequence shown here is derived from an EMBL/GenBank/DDBJ whole genome shotgun (WGS) entry which is preliminary data.</text>
</comment>
<evidence type="ECO:0000313" key="3">
    <source>
        <dbReference type="Proteomes" id="UP001596028"/>
    </source>
</evidence>
<feature type="transmembrane region" description="Helical" evidence="1">
    <location>
        <begin position="6"/>
        <end position="25"/>
    </location>
</feature>
<dbReference type="Proteomes" id="UP001596028">
    <property type="component" value="Unassembled WGS sequence"/>
</dbReference>
<protein>
    <submittedName>
        <fullName evidence="2">CLC_0170 family protein</fullName>
    </submittedName>
</protein>
<dbReference type="InterPro" id="IPR049971">
    <property type="entry name" value="CLC_0170-like"/>
</dbReference>
<dbReference type="NCBIfam" id="NF042414">
    <property type="entry name" value="CLC_0170_fam"/>
    <property type="match status" value="1"/>
</dbReference>
<name>A0ABV9FCQ9_9BACL</name>
<proteinExistence type="predicted"/>
<keyword evidence="1" id="KW-1133">Transmembrane helix</keyword>
<keyword evidence="3" id="KW-1185">Reference proteome</keyword>
<keyword evidence="1" id="KW-0812">Transmembrane</keyword>
<evidence type="ECO:0000313" key="2">
    <source>
        <dbReference type="EMBL" id="MFC4598531.1"/>
    </source>
</evidence>
<accession>A0ABV9FCQ9</accession>
<organism evidence="2 3">
    <name type="scientific">Cohnella hongkongensis</name>
    <dbReference type="NCBI Taxonomy" id="178337"/>
    <lineage>
        <taxon>Bacteria</taxon>
        <taxon>Bacillati</taxon>
        <taxon>Bacillota</taxon>
        <taxon>Bacilli</taxon>
        <taxon>Bacillales</taxon>
        <taxon>Paenibacillaceae</taxon>
        <taxon>Cohnella</taxon>
    </lineage>
</organism>
<sequence length="69" mass="7916">MHGSGYAGSLGYVVPLCIFTGLLMLRWEVVMYKKMKMMRERRFAKVCGWINIVTGALLYAGNWAFDHLL</sequence>
<gene>
    <name evidence="2" type="ORF">ACFO3S_09825</name>
</gene>
<evidence type="ECO:0000256" key="1">
    <source>
        <dbReference type="SAM" id="Phobius"/>
    </source>
</evidence>
<dbReference type="RefSeq" id="WP_378094876.1">
    <property type="nucleotide sequence ID" value="NZ_JBHSEP010000005.1"/>
</dbReference>
<dbReference type="EMBL" id="JBHSEP010000005">
    <property type="protein sequence ID" value="MFC4598531.1"/>
    <property type="molecule type" value="Genomic_DNA"/>
</dbReference>
<reference evidence="3" key="1">
    <citation type="journal article" date="2019" name="Int. J. Syst. Evol. Microbiol.">
        <title>The Global Catalogue of Microorganisms (GCM) 10K type strain sequencing project: providing services to taxonomists for standard genome sequencing and annotation.</title>
        <authorList>
            <consortium name="The Broad Institute Genomics Platform"/>
            <consortium name="The Broad Institute Genome Sequencing Center for Infectious Disease"/>
            <person name="Wu L."/>
            <person name="Ma J."/>
        </authorList>
    </citation>
    <scope>NUCLEOTIDE SEQUENCE [LARGE SCALE GENOMIC DNA]</scope>
    <source>
        <strain evidence="3">CCUG 49571</strain>
    </source>
</reference>